<name>A0A4Z2E1B4_9TELE</name>
<keyword evidence="8" id="KW-0675">Receptor</keyword>
<evidence type="ECO:0000259" key="11">
    <source>
        <dbReference type="PROSITE" id="PS50835"/>
    </source>
</evidence>
<proteinExistence type="predicted"/>
<dbReference type="Pfam" id="PF07686">
    <property type="entry name" value="V-set"/>
    <property type="match status" value="1"/>
</dbReference>
<dbReference type="GO" id="GO:0071222">
    <property type="term" value="P:cellular response to lipopolysaccharide"/>
    <property type="evidence" value="ECO:0007669"/>
    <property type="project" value="TreeGrafter"/>
</dbReference>
<keyword evidence="5" id="KW-1133">Transmembrane helix</keyword>
<dbReference type="InterPro" id="IPR007110">
    <property type="entry name" value="Ig-like_dom"/>
</dbReference>
<dbReference type="PANTHER" id="PTHR25466">
    <property type="entry name" value="T-LYMPHOCYTE ACTIVATION ANTIGEN"/>
    <property type="match status" value="1"/>
</dbReference>
<dbReference type="AlphaFoldDB" id="A0A4Z2E1B4"/>
<dbReference type="GO" id="GO:0007166">
    <property type="term" value="P:cell surface receptor signaling pathway"/>
    <property type="evidence" value="ECO:0007669"/>
    <property type="project" value="TreeGrafter"/>
</dbReference>
<evidence type="ECO:0000256" key="1">
    <source>
        <dbReference type="ARBA" id="ARBA00004251"/>
    </source>
</evidence>
<evidence type="ECO:0000256" key="7">
    <source>
        <dbReference type="ARBA" id="ARBA00023157"/>
    </source>
</evidence>
<evidence type="ECO:0000256" key="4">
    <source>
        <dbReference type="ARBA" id="ARBA00022729"/>
    </source>
</evidence>
<evidence type="ECO:0000313" key="12">
    <source>
        <dbReference type="EMBL" id="TNN22498.1"/>
    </source>
</evidence>
<dbReference type="Proteomes" id="UP000314294">
    <property type="component" value="Unassembled WGS sequence"/>
</dbReference>
<evidence type="ECO:0000256" key="9">
    <source>
        <dbReference type="ARBA" id="ARBA00023180"/>
    </source>
</evidence>
<comment type="subcellular location">
    <subcellularLocation>
        <location evidence="1">Cell membrane</location>
        <topology evidence="1">Single-pass type I membrane protein</topology>
    </subcellularLocation>
</comment>
<keyword evidence="7" id="KW-1015">Disulfide bond</keyword>
<organism evidence="12 13">
    <name type="scientific">Liparis tanakae</name>
    <name type="common">Tanaka's snailfish</name>
    <dbReference type="NCBI Taxonomy" id="230148"/>
    <lineage>
        <taxon>Eukaryota</taxon>
        <taxon>Metazoa</taxon>
        <taxon>Chordata</taxon>
        <taxon>Craniata</taxon>
        <taxon>Vertebrata</taxon>
        <taxon>Euteleostomi</taxon>
        <taxon>Actinopterygii</taxon>
        <taxon>Neopterygii</taxon>
        <taxon>Teleostei</taxon>
        <taxon>Neoteleostei</taxon>
        <taxon>Acanthomorphata</taxon>
        <taxon>Eupercaria</taxon>
        <taxon>Perciformes</taxon>
        <taxon>Cottioidei</taxon>
        <taxon>Cottales</taxon>
        <taxon>Liparidae</taxon>
        <taxon>Liparis</taxon>
    </lineage>
</organism>
<dbReference type="OrthoDB" id="9983389at2759"/>
<keyword evidence="2" id="KW-1003">Cell membrane</keyword>
<gene>
    <name evidence="12" type="primary">HHLA2_1</name>
    <name evidence="12" type="ORF">EYF80_067388</name>
</gene>
<dbReference type="Gene3D" id="2.60.40.10">
    <property type="entry name" value="Immunoglobulins"/>
    <property type="match status" value="2"/>
</dbReference>
<evidence type="ECO:0000256" key="6">
    <source>
        <dbReference type="ARBA" id="ARBA00023136"/>
    </source>
</evidence>
<evidence type="ECO:0000256" key="5">
    <source>
        <dbReference type="ARBA" id="ARBA00022989"/>
    </source>
</evidence>
<reference evidence="12 13" key="1">
    <citation type="submission" date="2019-03" db="EMBL/GenBank/DDBJ databases">
        <title>First draft genome of Liparis tanakae, snailfish: a comprehensive survey of snailfish specific genes.</title>
        <authorList>
            <person name="Kim W."/>
            <person name="Song I."/>
            <person name="Jeong J.-H."/>
            <person name="Kim D."/>
            <person name="Kim S."/>
            <person name="Ryu S."/>
            <person name="Song J.Y."/>
            <person name="Lee S.K."/>
        </authorList>
    </citation>
    <scope>NUCLEOTIDE SEQUENCE [LARGE SCALE GENOMIC DNA]</scope>
    <source>
        <tissue evidence="12">Muscle</tissue>
    </source>
</reference>
<dbReference type="GO" id="GO:0042102">
    <property type="term" value="P:positive regulation of T cell proliferation"/>
    <property type="evidence" value="ECO:0007669"/>
    <property type="project" value="TreeGrafter"/>
</dbReference>
<dbReference type="InterPro" id="IPR013783">
    <property type="entry name" value="Ig-like_fold"/>
</dbReference>
<evidence type="ECO:0000256" key="10">
    <source>
        <dbReference type="ARBA" id="ARBA00023319"/>
    </source>
</evidence>
<keyword evidence="4" id="KW-0732">Signal</keyword>
<keyword evidence="10" id="KW-0393">Immunoglobulin domain</keyword>
<feature type="domain" description="Ig-like" evidence="11">
    <location>
        <begin position="111"/>
        <end position="178"/>
    </location>
</feature>
<dbReference type="GO" id="GO:0031295">
    <property type="term" value="P:T cell costimulation"/>
    <property type="evidence" value="ECO:0007669"/>
    <property type="project" value="TreeGrafter"/>
</dbReference>
<dbReference type="GO" id="GO:0042130">
    <property type="term" value="P:negative regulation of T cell proliferation"/>
    <property type="evidence" value="ECO:0007669"/>
    <property type="project" value="TreeGrafter"/>
</dbReference>
<keyword evidence="6" id="KW-0472">Membrane</keyword>
<dbReference type="SMART" id="SM00406">
    <property type="entry name" value="IGv"/>
    <property type="match status" value="1"/>
</dbReference>
<comment type="caution">
    <text evidence="12">The sequence shown here is derived from an EMBL/GenBank/DDBJ whole genome shotgun (WGS) entry which is preliminary data.</text>
</comment>
<evidence type="ECO:0000256" key="2">
    <source>
        <dbReference type="ARBA" id="ARBA00022475"/>
    </source>
</evidence>
<dbReference type="GO" id="GO:0009897">
    <property type="term" value="C:external side of plasma membrane"/>
    <property type="evidence" value="ECO:0007669"/>
    <property type="project" value="TreeGrafter"/>
</dbReference>
<dbReference type="EMBL" id="SRLO01022163">
    <property type="protein sequence ID" value="TNN22498.1"/>
    <property type="molecule type" value="Genomic_DNA"/>
</dbReference>
<keyword evidence="13" id="KW-1185">Reference proteome</keyword>
<evidence type="ECO:0000256" key="8">
    <source>
        <dbReference type="ARBA" id="ARBA00023170"/>
    </source>
</evidence>
<feature type="domain" description="Ig-like" evidence="11">
    <location>
        <begin position="1"/>
        <end position="92"/>
    </location>
</feature>
<accession>A0A4Z2E1B4</accession>
<dbReference type="PANTHER" id="PTHR25466:SF14">
    <property type="entry name" value="BUTYROPHILIN SUBFAMILY 2 MEMBER A2-LIKE-RELATED"/>
    <property type="match status" value="1"/>
</dbReference>
<sequence>MESCILPCYFQTGGVVVLHWHAVQGNIPVHIFYNNQDQLKDQSERFRNRTSLFKDQIPKGNASLLLKGVKLQDEGRYKCYISNKTWEESFINLKVDAPVRKVDMQQLEDRITCSSQGVYPEPTLTWTTEPPSNETLQNRTSVQRPEQQLYSISSSLDPDPGLDYSCTVSTARSNRTATWFRPSRCF</sequence>
<dbReference type="GO" id="GO:0006955">
    <property type="term" value="P:immune response"/>
    <property type="evidence" value="ECO:0007669"/>
    <property type="project" value="TreeGrafter"/>
</dbReference>
<keyword evidence="3" id="KW-0812">Transmembrane</keyword>
<dbReference type="InterPro" id="IPR013106">
    <property type="entry name" value="Ig_V-set"/>
</dbReference>
<dbReference type="SUPFAM" id="SSF48726">
    <property type="entry name" value="Immunoglobulin"/>
    <property type="match status" value="2"/>
</dbReference>
<dbReference type="FunFam" id="2.60.40.10:FF:000142">
    <property type="entry name" value="V-set domain-containing T-cell activation inhibitor 1"/>
    <property type="match status" value="1"/>
</dbReference>
<dbReference type="PROSITE" id="PS50835">
    <property type="entry name" value="IG_LIKE"/>
    <property type="match status" value="2"/>
</dbReference>
<protein>
    <submittedName>
        <fullName evidence="12">HERV-H LTR-associating protein 2</fullName>
    </submittedName>
</protein>
<dbReference type="Pfam" id="PF08205">
    <property type="entry name" value="C2-set_2"/>
    <property type="match status" value="1"/>
</dbReference>
<evidence type="ECO:0000256" key="3">
    <source>
        <dbReference type="ARBA" id="ARBA00022692"/>
    </source>
</evidence>
<dbReference type="InterPro" id="IPR036179">
    <property type="entry name" value="Ig-like_dom_sf"/>
</dbReference>
<dbReference type="InterPro" id="IPR013162">
    <property type="entry name" value="CD80_C2-set"/>
</dbReference>
<evidence type="ECO:0000313" key="13">
    <source>
        <dbReference type="Proteomes" id="UP000314294"/>
    </source>
</evidence>
<dbReference type="InterPro" id="IPR051713">
    <property type="entry name" value="T-cell_Activation_Regulation"/>
</dbReference>
<keyword evidence="9" id="KW-0325">Glycoprotein</keyword>